<evidence type="ECO:0000256" key="1">
    <source>
        <dbReference type="SAM" id="Phobius"/>
    </source>
</evidence>
<dbReference type="Proteomes" id="UP000053593">
    <property type="component" value="Unassembled WGS sequence"/>
</dbReference>
<feature type="transmembrane region" description="Helical" evidence="1">
    <location>
        <begin position="181"/>
        <end position="203"/>
    </location>
</feature>
<protein>
    <submittedName>
        <fullName evidence="2">Uncharacterized protein</fullName>
    </submittedName>
</protein>
<name>A0A0D0CIB7_9AGAR</name>
<keyword evidence="1" id="KW-1133">Transmembrane helix</keyword>
<reference evidence="2 3" key="1">
    <citation type="submission" date="2014-04" db="EMBL/GenBank/DDBJ databases">
        <title>Evolutionary Origins and Diversification of the Mycorrhizal Mutualists.</title>
        <authorList>
            <consortium name="DOE Joint Genome Institute"/>
            <consortium name="Mycorrhizal Genomics Consortium"/>
            <person name="Kohler A."/>
            <person name="Kuo A."/>
            <person name="Nagy L.G."/>
            <person name="Floudas D."/>
            <person name="Copeland A."/>
            <person name="Barry K.W."/>
            <person name="Cichocki N."/>
            <person name="Veneault-Fourrey C."/>
            <person name="LaButti K."/>
            <person name="Lindquist E.A."/>
            <person name="Lipzen A."/>
            <person name="Lundell T."/>
            <person name="Morin E."/>
            <person name="Murat C."/>
            <person name="Riley R."/>
            <person name="Ohm R."/>
            <person name="Sun H."/>
            <person name="Tunlid A."/>
            <person name="Henrissat B."/>
            <person name="Grigoriev I.V."/>
            <person name="Hibbett D.S."/>
            <person name="Martin F."/>
        </authorList>
    </citation>
    <scope>NUCLEOTIDE SEQUENCE [LARGE SCALE GENOMIC DNA]</scope>
    <source>
        <strain evidence="2 3">FD-317 M1</strain>
    </source>
</reference>
<evidence type="ECO:0000313" key="3">
    <source>
        <dbReference type="Proteomes" id="UP000053593"/>
    </source>
</evidence>
<keyword evidence="3" id="KW-1185">Reference proteome</keyword>
<accession>A0A0D0CIB7</accession>
<feature type="transmembrane region" description="Helical" evidence="1">
    <location>
        <begin position="113"/>
        <end position="132"/>
    </location>
</feature>
<evidence type="ECO:0000313" key="2">
    <source>
        <dbReference type="EMBL" id="KIK54733.1"/>
    </source>
</evidence>
<dbReference type="EMBL" id="KN834813">
    <property type="protein sequence ID" value="KIK54733.1"/>
    <property type="molecule type" value="Genomic_DNA"/>
</dbReference>
<feature type="transmembrane region" description="Helical" evidence="1">
    <location>
        <begin position="144"/>
        <end position="161"/>
    </location>
</feature>
<sequence length="214" mass="24010">MTPEEHQIIASYATTVYKDTISLIIVNMTGFGVSLLGIFIASRILVTKRWTRSRIALFSCLITIFTTSTWASLGRVTVALIQDQVLLAQIKPKVQGVLEAAVKILDKRLLSTLYMATWSLTSSMLLNDLIVIWRAWILFQRERFWQAALVLLMVVNIGIQIADCILDNINVKAQLSGSDIILDWISAFISMVVNMFATGLIAWRAWQVLSNSCL</sequence>
<feature type="transmembrane region" description="Helical" evidence="1">
    <location>
        <begin position="55"/>
        <end position="73"/>
    </location>
</feature>
<dbReference type="HOGENOM" id="CLU_071641_2_0_1"/>
<proteinExistence type="predicted"/>
<keyword evidence="1" id="KW-0812">Transmembrane</keyword>
<feature type="transmembrane region" description="Helical" evidence="1">
    <location>
        <begin position="20"/>
        <end position="46"/>
    </location>
</feature>
<gene>
    <name evidence="2" type="ORF">GYMLUDRAFT_249251</name>
</gene>
<organism evidence="2 3">
    <name type="scientific">Collybiopsis luxurians FD-317 M1</name>
    <dbReference type="NCBI Taxonomy" id="944289"/>
    <lineage>
        <taxon>Eukaryota</taxon>
        <taxon>Fungi</taxon>
        <taxon>Dikarya</taxon>
        <taxon>Basidiomycota</taxon>
        <taxon>Agaricomycotina</taxon>
        <taxon>Agaricomycetes</taxon>
        <taxon>Agaricomycetidae</taxon>
        <taxon>Agaricales</taxon>
        <taxon>Marasmiineae</taxon>
        <taxon>Omphalotaceae</taxon>
        <taxon>Collybiopsis</taxon>
        <taxon>Collybiopsis luxurians</taxon>
    </lineage>
</organism>
<dbReference type="OrthoDB" id="3174341at2759"/>
<dbReference type="AlphaFoldDB" id="A0A0D0CIB7"/>
<keyword evidence="1" id="KW-0472">Membrane</keyword>